<dbReference type="SMART" id="SM00345">
    <property type="entry name" value="HTH_GNTR"/>
    <property type="match status" value="1"/>
</dbReference>
<dbReference type="PROSITE" id="PS50949">
    <property type="entry name" value="HTH_GNTR"/>
    <property type="match status" value="1"/>
</dbReference>
<comment type="caution">
    <text evidence="5">The sequence shown here is derived from an EMBL/GenBank/DDBJ whole genome shotgun (WGS) entry which is preliminary data.</text>
</comment>
<feature type="domain" description="HTH gntR-type" evidence="4">
    <location>
        <begin position="1"/>
        <end position="64"/>
    </location>
</feature>
<reference evidence="5" key="2">
    <citation type="submission" date="2020-08" db="EMBL/GenBank/DDBJ databases">
        <authorList>
            <person name="Lai Q."/>
        </authorList>
    </citation>
    <scope>NUCLEOTIDE SEQUENCE</scope>
    <source>
        <strain evidence="5">S27-2</strain>
    </source>
</reference>
<dbReference type="Proteomes" id="UP000601768">
    <property type="component" value="Unassembled WGS sequence"/>
</dbReference>
<dbReference type="InterPro" id="IPR036390">
    <property type="entry name" value="WH_DNA-bd_sf"/>
</dbReference>
<dbReference type="GO" id="GO:0003700">
    <property type="term" value="F:DNA-binding transcription factor activity"/>
    <property type="evidence" value="ECO:0007669"/>
    <property type="project" value="InterPro"/>
</dbReference>
<organism evidence="5 6">
    <name type="scientific">Neptunicella marina</name>
    <dbReference type="NCBI Taxonomy" id="2125989"/>
    <lineage>
        <taxon>Bacteria</taxon>
        <taxon>Pseudomonadati</taxon>
        <taxon>Pseudomonadota</taxon>
        <taxon>Gammaproteobacteria</taxon>
        <taxon>Alteromonadales</taxon>
        <taxon>Alteromonadaceae</taxon>
        <taxon>Neptunicella</taxon>
    </lineage>
</organism>
<dbReference type="EMBL" id="JACNEP010000011">
    <property type="protein sequence ID" value="MBC3766916.1"/>
    <property type="molecule type" value="Genomic_DNA"/>
</dbReference>
<keyword evidence="2" id="KW-0238">DNA-binding</keyword>
<evidence type="ECO:0000256" key="3">
    <source>
        <dbReference type="ARBA" id="ARBA00023163"/>
    </source>
</evidence>
<keyword evidence="3" id="KW-0804">Transcription</keyword>
<dbReference type="SMART" id="SM00895">
    <property type="entry name" value="FCD"/>
    <property type="match status" value="1"/>
</dbReference>
<dbReference type="Gene3D" id="1.20.120.530">
    <property type="entry name" value="GntR ligand-binding domain-like"/>
    <property type="match status" value="1"/>
</dbReference>
<dbReference type="PANTHER" id="PTHR43537">
    <property type="entry name" value="TRANSCRIPTIONAL REGULATOR, GNTR FAMILY"/>
    <property type="match status" value="1"/>
</dbReference>
<keyword evidence="6" id="KW-1185">Reference proteome</keyword>
<evidence type="ECO:0000256" key="2">
    <source>
        <dbReference type="ARBA" id="ARBA00023125"/>
    </source>
</evidence>
<dbReference type="InterPro" id="IPR000524">
    <property type="entry name" value="Tscrpt_reg_HTH_GntR"/>
</dbReference>
<accession>A0A8J6IWR6</accession>
<name>A0A8J6IWR6_9ALTE</name>
<dbReference type="RefSeq" id="WP_186507438.1">
    <property type="nucleotide sequence ID" value="NZ_JACNEP010000011.1"/>
</dbReference>
<dbReference type="PANTHER" id="PTHR43537:SF41">
    <property type="entry name" value="TRANSCRIPTIONAL REGULATORY PROTEIN"/>
    <property type="match status" value="1"/>
</dbReference>
<dbReference type="CDD" id="cd07377">
    <property type="entry name" value="WHTH_GntR"/>
    <property type="match status" value="1"/>
</dbReference>
<dbReference type="AlphaFoldDB" id="A0A8J6IWR6"/>
<dbReference type="GO" id="GO:0003677">
    <property type="term" value="F:DNA binding"/>
    <property type="evidence" value="ECO:0007669"/>
    <property type="project" value="UniProtKB-KW"/>
</dbReference>
<dbReference type="InterPro" id="IPR036388">
    <property type="entry name" value="WH-like_DNA-bd_sf"/>
</dbReference>
<proteinExistence type="predicted"/>
<sequence>MHLVEQIKQDIQRGIWQPHQVLKQTELAEFYTVSRIPVRDAIARLRVEGWLVAHGKAGSAVAAFDCTEAEDLYLMRCELEPLILQMAAPFLTHTILGQARDILENVQSTHSASQVGELNWQFHQILYTSAQRPVMLETINQLHQKCGRYIGYQSVSLDYLQQSQQEHLQILALLQQKHYDAACQTLRQHIQQAGVSLVKFLNNSGATS</sequence>
<reference evidence="5" key="1">
    <citation type="journal article" date="2018" name="Int. J. Syst. Evol. Microbiol.">
        <title>Neptunicella marina gen. nov., sp. nov., isolated from surface seawater.</title>
        <authorList>
            <person name="Liu X."/>
            <person name="Lai Q."/>
            <person name="Du Y."/>
            <person name="Zhang X."/>
            <person name="Liu Z."/>
            <person name="Sun F."/>
            <person name="Shao Z."/>
        </authorList>
    </citation>
    <scope>NUCLEOTIDE SEQUENCE</scope>
    <source>
        <strain evidence="5">S27-2</strain>
    </source>
</reference>
<dbReference type="InterPro" id="IPR008920">
    <property type="entry name" value="TF_FadR/GntR_C"/>
</dbReference>
<evidence type="ECO:0000313" key="5">
    <source>
        <dbReference type="EMBL" id="MBC3766916.1"/>
    </source>
</evidence>
<evidence type="ECO:0000313" key="6">
    <source>
        <dbReference type="Proteomes" id="UP000601768"/>
    </source>
</evidence>
<dbReference type="SUPFAM" id="SSF48008">
    <property type="entry name" value="GntR ligand-binding domain-like"/>
    <property type="match status" value="1"/>
</dbReference>
<evidence type="ECO:0000256" key="1">
    <source>
        <dbReference type="ARBA" id="ARBA00023015"/>
    </source>
</evidence>
<dbReference type="InterPro" id="IPR011711">
    <property type="entry name" value="GntR_C"/>
</dbReference>
<dbReference type="Gene3D" id="1.10.10.10">
    <property type="entry name" value="Winged helix-like DNA-binding domain superfamily/Winged helix DNA-binding domain"/>
    <property type="match status" value="1"/>
</dbReference>
<evidence type="ECO:0000259" key="4">
    <source>
        <dbReference type="PROSITE" id="PS50949"/>
    </source>
</evidence>
<keyword evidence="1" id="KW-0805">Transcription regulation</keyword>
<dbReference type="SUPFAM" id="SSF46785">
    <property type="entry name" value="Winged helix' DNA-binding domain"/>
    <property type="match status" value="1"/>
</dbReference>
<dbReference type="Pfam" id="PF00392">
    <property type="entry name" value="GntR"/>
    <property type="match status" value="1"/>
</dbReference>
<dbReference type="Pfam" id="PF07729">
    <property type="entry name" value="FCD"/>
    <property type="match status" value="1"/>
</dbReference>
<protein>
    <submittedName>
        <fullName evidence="5">GntR family transcriptional regulator</fullName>
    </submittedName>
</protein>
<gene>
    <name evidence="5" type="ORF">H8B19_13600</name>
</gene>